<sequence>MAPIGNAIFIGSLSDGHRALHAAAPGRRRVIVGSVRVRDAPALKELLRGDGWLRVNKNPLAKLARAAGLLYLLNFNILPALVNNPVNGPWLRDLVRFGNRLDGLATQVGGSFRARAVSLAKGIRRFASDCRNGRRSPLTRGDRARLLRGEVTALREALVTIRQQ</sequence>
<proteinExistence type="predicted"/>
<organism evidence="1">
    <name type="scientific">Arundo donax</name>
    <name type="common">Giant reed</name>
    <name type="synonym">Donax arundinaceus</name>
    <dbReference type="NCBI Taxonomy" id="35708"/>
    <lineage>
        <taxon>Eukaryota</taxon>
        <taxon>Viridiplantae</taxon>
        <taxon>Streptophyta</taxon>
        <taxon>Embryophyta</taxon>
        <taxon>Tracheophyta</taxon>
        <taxon>Spermatophyta</taxon>
        <taxon>Magnoliopsida</taxon>
        <taxon>Liliopsida</taxon>
        <taxon>Poales</taxon>
        <taxon>Poaceae</taxon>
        <taxon>PACMAD clade</taxon>
        <taxon>Arundinoideae</taxon>
        <taxon>Arundineae</taxon>
        <taxon>Arundo</taxon>
    </lineage>
</organism>
<dbReference type="EMBL" id="GBRH01216274">
    <property type="protein sequence ID" value="JAD81621.1"/>
    <property type="molecule type" value="Transcribed_RNA"/>
</dbReference>
<protein>
    <submittedName>
        <fullName evidence="1">Uncharacterized protein</fullName>
    </submittedName>
</protein>
<dbReference type="AlphaFoldDB" id="A0A0A9D1H2"/>
<evidence type="ECO:0000313" key="1">
    <source>
        <dbReference type="EMBL" id="JAD81621.1"/>
    </source>
</evidence>
<name>A0A0A9D1H2_ARUDO</name>
<reference evidence="1" key="2">
    <citation type="journal article" date="2015" name="Data Brief">
        <title>Shoot transcriptome of the giant reed, Arundo donax.</title>
        <authorList>
            <person name="Barrero R.A."/>
            <person name="Guerrero F.D."/>
            <person name="Moolhuijzen P."/>
            <person name="Goolsby J.A."/>
            <person name="Tidwell J."/>
            <person name="Bellgard S.E."/>
            <person name="Bellgard M.I."/>
        </authorList>
    </citation>
    <scope>NUCLEOTIDE SEQUENCE</scope>
    <source>
        <tissue evidence="1">Shoot tissue taken approximately 20 cm above the soil surface</tissue>
    </source>
</reference>
<reference evidence="1" key="1">
    <citation type="submission" date="2014-09" db="EMBL/GenBank/DDBJ databases">
        <authorList>
            <person name="Magalhaes I.L.F."/>
            <person name="Oliveira U."/>
            <person name="Santos F.R."/>
            <person name="Vidigal T.H.D.A."/>
            <person name="Brescovit A.D."/>
            <person name="Santos A.J."/>
        </authorList>
    </citation>
    <scope>NUCLEOTIDE SEQUENCE</scope>
    <source>
        <tissue evidence="1">Shoot tissue taken approximately 20 cm above the soil surface</tissue>
    </source>
</reference>
<accession>A0A0A9D1H2</accession>